<evidence type="ECO:0000256" key="8">
    <source>
        <dbReference type="ARBA" id="ARBA00023146"/>
    </source>
</evidence>
<keyword evidence="6 10" id="KW-0067">ATP-binding</keyword>
<dbReference type="PRINTS" id="PR01046">
    <property type="entry name" value="TRNASYNTHPRO"/>
</dbReference>
<comment type="catalytic activity">
    <reaction evidence="9 10">
        <text>tRNA(Pro) + L-proline + ATP = L-prolyl-tRNA(Pro) + AMP + diphosphate</text>
        <dbReference type="Rhea" id="RHEA:14305"/>
        <dbReference type="Rhea" id="RHEA-COMP:9700"/>
        <dbReference type="Rhea" id="RHEA-COMP:9702"/>
        <dbReference type="ChEBI" id="CHEBI:30616"/>
        <dbReference type="ChEBI" id="CHEBI:33019"/>
        <dbReference type="ChEBI" id="CHEBI:60039"/>
        <dbReference type="ChEBI" id="CHEBI:78442"/>
        <dbReference type="ChEBI" id="CHEBI:78532"/>
        <dbReference type="ChEBI" id="CHEBI:456215"/>
        <dbReference type="EC" id="6.1.1.15"/>
    </reaction>
</comment>
<dbReference type="CDD" id="cd00779">
    <property type="entry name" value="ProRS_core_prok"/>
    <property type="match status" value="1"/>
</dbReference>
<keyword evidence="5 10" id="KW-0547">Nucleotide-binding</keyword>
<feature type="domain" description="Aminoacyl-transfer RNA synthetases class-II family profile" evidence="11">
    <location>
        <begin position="46"/>
        <end position="475"/>
    </location>
</feature>
<dbReference type="InterPro" id="IPR036621">
    <property type="entry name" value="Anticodon-bd_dom_sf"/>
</dbReference>
<keyword evidence="7 10" id="KW-0648">Protein biosynthesis</keyword>
<keyword evidence="3 10" id="KW-0963">Cytoplasm</keyword>
<protein>
    <recommendedName>
        <fullName evidence="10">Proline--tRNA ligase</fullName>
        <ecNumber evidence="10">6.1.1.15</ecNumber>
    </recommendedName>
    <alternativeName>
        <fullName evidence="10">Prolyl-tRNA synthetase</fullName>
        <shortName evidence="10">ProRS</shortName>
    </alternativeName>
</protein>
<evidence type="ECO:0000256" key="1">
    <source>
        <dbReference type="ARBA" id="ARBA00004496"/>
    </source>
</evidence>
<dbReference type="GO" id="GO:0004827">
    <property type="term" value="F:proline-tRNA ligase activity"/>
    <property type="evidence" value="ECO:0007669"/>
    <property type="project" value="UniProtKB-EC"/>
</dbReference>
<dbReference type="InterPro" id="IPR007214">
    <property type="entry name" value="YbaK/aa-tRNA-synth-assoc-dom"/>
</dbReference>
<dbReference type="Gene3D" id="3.40.50.800">
    <property type="entry name" value="Anticodon-binding domain"/>
    <property type="match status" value="1"/>
</dbReference>
<dbReference type="InterPro" id="IPR036754">
    <property type="entry name" value="YbaK/aa-tRNA-synt-asso_dom_sf"/>
</dbReference>
<keyword evidence="4 10" id="KW-0436">Ligase</keyword>
<dbReference type="Pfam" id="PF00587">
    <property type="entry name" value="tRNA-synt_2b"/>
    <property type="match status" value="1"/>
</dbReference>
<dbReference type="Pfam" id="PF04073">
    <property type="entry name" value="tRNA_edit"/>
    <property type="match status" value="1"/>
</dbReference>
<keyword evidence="13" id="KW-1185">Reference proteome</keyword>
<sequence length="579" mass="64946">MKWSKSHIYTMKEAPSDAEIISHKLLIRGGFMKKLAPGIFTYGNLGLRAIRKFENIIRDELNKRNCLEVLMPMVHPRELWEETGRWNEMGDGLLKFQNRNKHWFCLGATHEEAITDYVRNDLKSYRDLPKNIYQIQTKYRDEIRPRFGLMRGREFIMKDAYSFDADQAGALKAYDSMYDAYKAIFDRLNLNYRIVQADAGNIGGSQTHEFQLLADAGEDALLVSDTTDFAANVEVCPAIDAEPHVSKETELKPLEKFATPGAKTIADLEKLTGIAAKELVKTLYFSGNEGFDPKDKSLKAFAVLLRGSDEVNPVKVKNMLGMTNPPLMLTDDEVKEVTGASPGSCGPVGLHIPVYMDNGVEGLKNFIVGANEDGFHLKNVNHGRDFNITKIGDLRMAKAGDKDPQSGGRLKSYRGIEVGHVFYLGKKYSQKMGATFLDQQGKVQPFEMGCYGIGVTRTVQAAIEQSHDADGIIWPKSIAPFHVHMCVLDPKDAQIMAKADEFYNQLNAQGIEVLMDDRDERPGVKFKDADLLGMPVRMVLGKRGLDNNEIEVVERKTKEMKKVHPDNLMSELKSLLGVK</sequence>
<dbReference type="InterPro" id="IPR006195">
    <property type="entry name" value="aa-tRNA-synth_II"/>
</dbReference>
<dbReference type="InterPro" id="IPR044140">
    <property type="entry name" value="ProRS_anticodon_short"/>
</dbReference>
<evidence type="ECO:0000313" key="13">
    <source>
        <dbReference type="Proteomes" id="UP000830116"/>
    </source>
</evidence>
<dbReference type="SUPFAM" id="SSF55681">
    <property type="entry name" value="Class II aaRS and biotin synthetases"/>
    <property type="match status" value="1"/>
</dbReference>
<dbReference type="InterPro" id="IPR023717">
    <property type="entry name" value="Pro-tRNA-Synthase_IIa_type1"/>
</dbReference>
<dbReference type="SUPFAM" id="SSF55826">
    <property type="entry name" value="YbaK/ProRS associated domain"/>
    <property type="match status" value="1"/>
</dbReference>
<dbReference type="Gene3D" id="3.30.930.10">
    <property type="entry name" value="Bira Bifunctional Protein, Domain 2"/>
    <property type="match status" value="2"/>
</dbReference>
<comment type="subunit">
    <text evidence="2 10">Homodimer.</text>
</comment>
<evidence type="ECO:0000259" key="11">
    <source>
        <dbReference type="PROSITE" id="PS50862"/>
    </source>
</evidence>
<dbReference type="InterPro" id="IPR002316">
    <property type="entry name" value="Pro-tRNA-ligase_IIa"/>
</dbReference>
<dbReference type="HAMAP" id="MF_01569">
    <property type="entry name" value="Pro_tRNA_synth_type1"/>
    <property type="match status" value="1"/>
</dbReference>
<evidence type="ECO:0000256" key="10">
    <source>
        <dbReference type="HAMAP-Rule" id="MF_01569"/>
    </source>
</evidence>
<comment type="subcellular location">
    <subcellularLocation>
        <location evidence="1 10">Cytoplasm</location>
    </subcellularLocation>
</comment>
<gene>
    <name evidence="10" type="primary">proS</name>
    <name evidence="12" type="ORF">MNR06_15890</name>
</gene>
<dbReference type="InterPro" id="IPR033730">
    <property type="entry name" value="ProRS_core_prok"/>
</dbReference>
<evidence type="ECO:0000256" key="3">
    <source>
        <dbReference type="ARBA" id="ARBA00022490"/>
    </source>
</evidence>
<dbReference type="InterPro" id="IPR004500">
    <property type="entry name" value="Pro-tRNA-synth_IIa_bac-type"/>
</dbReference>
<evidence type="ECO:0000256" key="4">
    <source>
        <dbReference type="ARBA" id="ARBA00022598"/>
    </source>
</evidence>
<dbReference type="NCBIfam" id="NF006625">
    <property type="entry name" value="PRK09194.1"/>
    <property type="match status" value="1"/>
</dbReference>
<accession>A0ABY4CBU5</accession>
<dbReference type="Pfam" id="PF03129">
    <property type="entry name" value="HGTP_anticodon"/>
    <property type="match status" value="1"/>
</dbReference>
<dbReference type="InterPro" id="IPR004154">
    <property type="entry name" value="Anticodon-bd"/>
</dbReference>
<dbReference type="RefSeq" id="WP_243537534.1">
    <property type="nucleotide sequence ID" value="NZ_CP093442.1"/>
</dbReference>
<dbReference type="Gene3D" id="3.90.960.10">
    <property type="entry name" value="YbaK/aminoacyl-tRNA synthetase-associated domain"/>
    <property type="match status" value="1"/>
</dbReference>
<dbReference type="PANTHER" id="PTHR42753:SF2">
    <property type="entry name" value="PROLINE--TRNA LIGASE"/>
    <property type="match status" value="1"/>
</dbReference>
<dbReference type="CDD" id="cd04334">
    <property type="entry name" value="ProRS-INS"/>
    <property type="match status" value="1"/>
</dbReference>
<organism evidence="12 13">
    <name type="scientific">Bdellovibrio reynosensis</name>
    <dbReference type="NCBI Taxonomy" id="2835041"/>
    <lineage>
        <taxon>Bacteria</taxon>
        <taxon>Pseudomonadati</taxon>
        <taxon>Bdellovibrionota</taxon>
        <taxon>Bdellovibrionia</taxon>
        <taxon>Bdellovibrionales</taxon>
        <taxon>Pseudobdellovibrionaceae</taxon>
        <taxon>Bdellovibrio</taxon>
    </lineage>
</organism>
<dbReference type="PROSITE" id="PS50862">
    <property type="entry name" value="AA_TRNA_LIGASE_II"/>
    <property type="match status" value="1"/>
</dbReference>
<dbReference type="InterPro" id="IPR045864">
    <property type="entry name" value="aa-tRNA-synth_II/BPL/LPL"/>
</dbReference>
<dbReference type="EC" id="6.1.1.15" evidence="10"/>
<reference evidence="12" key="1">
    <citation type="submission" date="2022-03" db="EMBL/GenBank/DDBJ databases">
        <title>Genome Identification and Characterization of new species Bdellovibrio reynosense LBG001 sp. nov. from a Mexico soil sample.</title>
        <authorList>
            <person name="Camilli A."/>
            <person name="Ajao Y."/>
            <person name="Guo X."/>
        </authorList>
    </citation>
    <scope>NUCLEOTIDE SEQUENCE</scope>
    <source>
        <strain evidence="12">LBG001</strain>
    </source>
</reference>
<dbReference type="InterPro" id="IPR050062">
    <property type="entry name" value="Pro-tRNA_synthetase"/>
</dbReference>
<keyword evidence="8 10" id="KW-0030">Aminoacyl-tRNA synthetase</keyword>
<evidence type="ECO:0000256" key="9">
    <source>
        <dbReference type="ARBA" id="ARBA00047671"/>
    </source>
</evidence>
<dbReference type="CDD" id="cd00861">
    <property type="entry name" value="ProRS_anticodon_short"/>
    <property type="match status" value="1"/>
</dbReference>
<dbReference type="InterPro" id="IPR002314">
    <property type="entry name" value="aa-tRNA-synt_IIb"/>
</dbReference>
<comment type="similarity">
    <text evidence="10">Belongs to the class-II aminoacyl-tRNA synthetase family. ProS type 1 subfamily.</text>
</comment>
<evidence type="ECO:0000256" key="6">
    <source>
        <dbReference type="ARBA" id="ARBA00022840"/>
    </source>
</evidence>
<dbReference type="Proteomes" id="UP000830116">
    <property type="component" value="Chromosome"/>
</dbReference>
<evidence type="ECO:0000256" key="7">
    <source>
        <dbReference type="ARBA" id="ARBA00022917"/>
    </source>
</evidence>
<evidence type="ECO:0000313" key="12">
    <source>
        <dbReference type="EMBL" id="UOF01181.1"/>
    </source>
</evidence>
<dbReference type="SUPFAM" id="SSF52954">
    <property type="entry name" value="Class II aaRS ABD-related"/>
    <property type="match status" value="1"/>
</dbReference>
<dbReference type="EMBL" id="CP093442">
    <property type="protein sequence ID" value="UOF01181.1"/>
    <property type="molecule type" value="Genomic_DNA"/>
</dbReference>
<dbReference type="PANTHER" id="PTHR42753">
    <property type="entry name" value="MITOCHONDRIAL RIBOSOME PROTEIN L39/PROLYL-TRNA LIGASE FAMILY MEMBER"/>
    <property type="match status" value="1"/>
</dbReference>
<name>A0ABY4CBU5_9BACT</name>
<evidence type="ECO:0000256" key="2">
    <source>
        <dbReference type="ARBA" id="ARBA00011738"/>
    </source>
</evidence>
<proteinExistence type="inferred from homology"/>
<evidence type="ECO:0000256" key="5">
    <source>
        <dbReference type="ARBA" id="ARBA00022741"/>
    </source>
</evidence>
<dbReference type="NCBIfam" id="TIGR00409">
    <property type="entry name" value="proS_fam_II"/>
    <property type="match status" value="1"/>
</dbReference>
<comment type="domain">
    <text evidence="10">Consists of three domains: the N-terminal catalytic domain, the editing domain and the C-terminal anticodon-binding domain.</text>
</comment>
<comment type="function">
    <text evidence="10">Catalyzes the attachment of proline to tRNA(Pro) in a two-step reaction: proline is first activated by ATP to form Pro-AMP and then transferred to the acceptor end of tRNA(Pro). As ProRS can inadvertently accommodate and process non-cognate amino acids such as alanine and cysteine, to avoid such errors it has two additional distinct editing activities against alanine. One activity is designated as 'pretransfer' editing and involves the tRNA(Pro)-independent hydrolysis of activated Ala-AMP. The other activity is designated 'posttransfer' editing and involves deacylation of mischarged Ala-tRNA(Pro). The misacylated Cys-tRNA(Pro) is not edited by ProRS.</text>
</comment>